<protein>
    <submittedName>
        <fullName evidence="1">Uncharacterized protein</fullName>
    </submittedName>
</protein>
<gene>
    <name evidence="1" type="ORF">B7R21_18635</name>
</gene>
<reference evidence="1 2" key="1">
    <citation type="submission" date="2017-04" db="EMBL/GenBank/DDBJ databases">
        <title>Comparative genome analysis of Subtercola boreus.</title>
        <authorList>
            <person name="Cho Y.-J."/>
            <person name="Cho A."/>
            <person name="Kim O.-S."/>
            <person name="Lee J.-I."/>
        </authorList>
    </citation>
    <scope>NUCLEOTIDE SEQUENCE [LARGE SCALE GENOMIC DNA]</scope>
    <source>
        <strain evidence="1 2">P27444</strain>
    </source>
</reference>
<sequence length="71" mass="7479">MQIGAVQAAAFITGYQLTTSPAGTFLAVAVQDQADGSRVRALFGTDERIPSVSGIGLFYPDANGNQLYKEL</sequence>
<organism evidence="1 2">
    <name type="scientific">Subtercola boreus</name>
    <dbReference type="NCBI Taxonomy" id="120213"/>
    <lineage>
        <taxon>Bacteria</taxon>
        <taxon>Bacillati</taxon>
        <taxon>Actinomycetota</taxon>
        <taxon>Actinomycetes</taxon>
        <taxon>Micrococcales</taxon>
        <taxon>Microbacteriaceae</taxon>
        <taxon>Subtercola</taxon>
    </lineage>
</organism>
<dbReference type="Proteomes" id="UP000256709">
    <property type="component" value="Unassembled WGS sequence"/>
</dbReference>
<evidence type="ECO:0000313" key="1">
    <source>
        <dbReference type="EMBL" id="RFA06748.1"/>
    </source>
</evidence>
<dbReference type="EMBL" id="NBXA01000051">
    <property type="protein sequence ID" value="RFA06748.1"/>
    <property type="molecule type" value="Genomic_DNA"/>
</dbReference>
<dbReference type="AlphaFoldDB" id="A0A3E0VB81"/>
<accession>A0A3E0VB81</accession>
<proteinExistence type="predicted"/>
<comment type="caution">
    <text evidence="1">The sequence shown here is derived from an EMBL/GenBank/DDBJ whole genome shotgun (WGS) entry which is preliminary data.</text>
</comment>
<evidence type="ECO:0000313" key="2">
    <source>
        <dbReference type="Proteomes" id="UP000256709"/>
    </source>
</evidence>
<name>A0A3E0VB81_9MICO</name>